<accession>A0A4R6XAT0</accession>
<dbReference type="InterPro" id="IPR050678">
    <property type="entry name" value="DNA_Partitioning_ATPase"/>
</dbReference>
<dbReference type="InterPro" id="IPR027417">
    <property type="entry name" value="P-loop_NTPase"/>
</dbReference>
<dbReference type="InterPro" id="IPR025669">
    <property type="entry name" value="AAA_dom"/>
</dbReference>
<dbReference type="Gene3D" id="3.40.50.300">
    <property type="entry name" value="P-loop containing nucleotide triphosphate hydrolases"/>
    <property type="match status" value="1"/>
</dbReference>
<dbReference type="CDD" id="cd02042">
    <property type="entry name" value="ParAB_family"/>
    <property type="match status" value="1"/>
</dbReference>
<protein>
    <submittedName>
        <fullName evidence="2">Chromosome partitioning protein</fullName>
    </submittedName>
</protein>
<dbReference type="PANTHER" id="PTHR13696">
    <property type="entry name" value="P-LOOP CONTAINING NUCLEOSIDE TRIPHOSPHATE HYDROLASE"/>
    <property type="match status" value="1"/>
</dbReference>
<reference evidence="2 3" key="1">
    <citation type="submission" date="2019-03" db="EMBL/GenBank/DDBJ databases">
        <title>Genomic Encyclopedia of Type Strains, Phase IV (KMG-IV): sequencing the most valuable type-strain genomes for metagenomic binning, comparative biology and taxonomic classification.</title>
        <authorList>
            <person name="Goeker M."/>
        </authorList>
    </citation>
    <scope>NUCLEOTIDE SEQUENCE [LARGE SCALE GENOMIC DNA]</scope>
    <source>
        <strain evidence="2 3">DSM 5604</strain>
    </source>
</reference>
<comment type="caution">
    <text evidence="2">The sequence shown here is derived from an EMBL/GenBank/DDBJ whole genome shotgun (WGS) entry which is preliminary data.</text>
</comment>
<feature type="domain" description="AAA" evidence="1">
    <location>
        <begin position="1"/>
        <end position="175"/>
    </location>
</feature>
<dbReference type="RefSeq" id="WP_133559391.1">
    <property type="nucleotide sequence ID" value="NZ_JAJGNH010000021.1"/>
</dbReference>
<evidence type="ECO:0000313" key="2">
    <source>
        <dbReference type="EMBL" id="TDR14740.1"/>
    </source>
</evidence>
<dbReference type="PANTHER" id="PTHR13696:SF99">
    <property type="entry name" value="COBYRINIC ACID AC-DIAMIDE SYNTHASE"/>
    <property type="match status" value="1"/>
</dbReference>
<proteinExistence type="predicted"/>
<dbReference type="EMBL" id="SNZA01000001">
    <property type="protein sequence ID" value="TDR14740.1"/>
    <property type="molecule type" value="Genomic_DNA"/>
</dbReference>
<dbReference type="Pfam" id="PF13614">
    <property type="entry name" value="AAA_31"/>
    <property type="match status" value="1"/>
</dbReference>
<dbReference type="AlphaFoldDB" id="A0A4R6XAT0"/>
<dbReference type="SUPFAM" id="SSF52540">
    <property type="entry name" value="P-loop containing nucleoside triphosphate hydrolases"/>
    <property type="match status" value="1"/>
</dbReference>
<sequence length="252" mass="28013">MNVITVCNRKGGMGKSTTVVNLARQWALQGKKVLVIDLDSQGHATLGLLGTKYLTSPQLGIHSILSRANSVIEPHILATDFEQLSVLPADLNFNESDLTADITRLRELLRGLPQYDFDLVVIDTPPSLSNALLSALVCSQWVLIPFIPHALSLNGIMQLSELFKDIATKHNPTLKLMGLLPVMEDRHIRLQNRVINTLSNRFGSHKLLRGIRTNIRLAEAFEQGSPIQDYSPNCRGAMDYHMLAHDLDLVIH</sequence>
<gene>
    <name evidence="2" type="ORF">C8D85_0076</name>
</gene>
<name>A0A4R6XAT0_9GAMM</name>
<keyword evidence="3" id="KW-1185">Reference proteome</keyword>
<organism evidence="2 3">
    <name type="scientific">Marinomonas communis</name>
    <dbReference type="NCBI Taxonomy" id="28254"/>
    <lineage>
        <taxon>Bacteria</taxon>
        <taxon>Pseudomonadati</taxon>
        <taxon>Pseudomonadota</taxon>
        <taxon>Gammaproteobacteria</taxon>
        <taxon>Oceanospirillales</taxon>
        <taxon>Oceanospirillaceae</taxon>
        <taxon>Marinomonas</taxon>
    </lineage>
</organism>
<evidence type="ECO:0000313" key="3">
    <source>
        <dbReference type="Proteomes" id="UP000295729"/>
    </source>
</evidence>
<evidence type="ECO:0000259" key="1">
    <source>
        <dbReference type="Pfam" id="PF13614"/>
    </source>
</evidence>
<dbReference type="OrthoDB" id="9815116at2"/>
<dbReference type="Proteomes" id="UP000295729">
    <property type="component" value="Unassembled WGS sequence"/>
</dbReference>